<comment type="subcellular location">
    <subcellularLocation>
        <location evidence="10">Cell outer membrane</location>
        <topology evidence="10">Lipid-anchor</topology>
    </subcellularLocation>
    <subcellularLocation>
        <location evidence="1">Membrane</location>
    </subcellularLocation>
</comment>
<evidence type="ECO:0000256" key="5">
    <source>
        <dbReference type="ARBA" id="ARBA00022729"/>
    </source>
</evidence>
<gene>
    <name evidence="11" type="ORF">BJI69_06605</name>
</gene>
<dbReference type="AlphaFoldDB" id="A0A0G9HHW4"/>
<dbReference type="PANTHER" id="PTHR30203">
    <property type="entry name" value="OUTER MEMBRANE CATION EFFLUX PROTEIN"/>
    <property type="match status" value="1"/>
</dbReference>
<dbReference type="InterPro" id="IPR003423">
    <property type="entry name" value="OMP_efflux"/>
</dbReference>
<keyword evidence="4 10" id="KW-0812">Transmembrane</keyword>
<evidence type="ECO:0000256" key="9">
    <source>
        <dbReference type="ARBA" id="ARBA00037313"/>
    </source>
</evidence>
<keyword evidence="7 10" id="KW-0564">Palmitate</keyword>
<evidence type="ECO:0000256" key="4">
    <source>
        <dbReference type="ARBA" id="ARBA00022692"/>
    </source>
</evidence>
<evidence type="ECO:0000256" key="1">
    <source>
        <dbReference type="ARBA" id="ARBA00004370"/>
    </source>
</evidence>
<keyword evidence="3 10" id="KW-1134">Transmembrane beta strand</keyword>
<dbReference type="InterPro" id="IPR010131">
    <property type="entry name" value="MdtP/NodT-like"/>
</dbReference>
<evidence type="ECO:0000313" key="12">
    <source>
        <dbReference type="Proteomes" id="UP000182987"/>
    </source>
</evidence>
<evidence type="ECO:0000256" key="7">
    <source>
        <dbReference type="ARBA" id="ARBA00023139"/>
    </source>
</evidence>
<name>A0A0G9HHW4_9GAMM</name>
<dbReference type="KEGG" id="lrz:BJI69_06605"/>
<proteinExistence type="inferred from homology"/>
<keyword evidence="5" id="KW-0732">Signal</keyword>
<dbReference type="PANTHER" id="PTHR30203:SF20">
    <property type="entry name" value="MULTIDRUG RESISTANCE OUTER MEMBRANE PROTEIN MDTP-RELATED"/>
    <property type="match status" value="1"/>
</dbReference>
<dbReference type="PATRIC" id="fig|1440763.5.peg.89"/>
<dbReference type="Gene3D" id="2.20.200.10">
    <property type="entry name" value="Outer membrane efflux proteins (OEP)"/>
    <property type="match status" value="1"/>
</dbReference>
<keyword evidence="8 10" id="KW-0449">Lipoprotein</keyword>
<dbReference type="EMBL" id="CP017480">
    <property type="protein sequence ID" value="APG03610.1"/>
    <property type="molecule type" value="Genomic_DNA"/>
</dbReference>
<reference evidence="12" key="1">
    <citation type="submission" date="2016-09" db="EMBL/GenBank/DDBJ databases">
        <authorList>
            <person name="Lysoe E."/>
        </authorList>
    </citation>
    <scope>NUCLEOTIDE SEQUENCE [LARGE SCALE GENOMIC DNA]</scope>
    <source>
        <strain evidence="12">LJ96T</strain>
    </source>
</reference>
<sequence length="480" mass="51155">MGACAPAVRPPSFAPREDVPIAGLPTTQAGWPQSEWWKRYGDPQLDRLVDLAMRGSPDMEQAEARYRAAMRAVDSARAELNPQVRGLVSGNHGYSDVAVKGELPGAAGSAQRFQLNPGSSWSNSGAAGALATWDIDLWGKQKDAVSAAVGQARAAEAERASAATSLQYNVVNTYYDWQAQQARLAVARHAAQSSAAYRELVELRVHGGLDDPTNLDQADGQLAQQRRAVAQLEGASSLDVVQLAALAGVSPRDFGTLTPSALPTPDASLPADARLGLLARRPDITAARWQIEASSKNIDQARKAYYPDVSLMALGAFLRTYPDLGSGTRTDLSLGNIGPSIQLPLFSGGRLRAQFESAQAQLDSAVAQYDGAVVQAAGQIAQGVTTLQMLDDQRVQVDRQYEASAAQRTKAADRRSKGLIDDRTWLNADMQLDQQRDARLQLASQMLSANLSLIHALGGGYYADDAPALPAGNAGKDSPR</sequence>
<comment type="function">
    <text evidence="9">Could be involved in resistance to puromycin, acriflavine and tetraphenylarsonium chloride.</text>
</comment>
<protein>
    <submittedName>
        <fullName evidence="11">Uncharacterized protein</fullName>
    </submittedName>
</protein>
<evidence type="ECO:0000256" key="2">
    <source>
        <dbReference type="ARBA" id="ARBA00007613"/>
    </source>
</evidence>
<accession>A0A0G9HHW4</accession>
<evidence type="ECO:0000256" key="8">
    <source>
        <dbReference type="ARBA" id="ARBA00023288"/>
    </source>
</evidence>
<evidence type="ECO:0000256" key="10">
    <source>
        <dbReference type="RuleBase" id="RU362097"/>
    </source>
</evidence>
<dbReference type="GO" id="GO:0015562">
    <property type="term" value="F:efflux transmembrane transporter activity"/>
    <property type="evidence" value="ECO:0007669"/>
    <property type="project" value="InterPro"/>
</dbReference>
<evidence type="ECO:0000313" key="11">
    <source>
        <dbReference type="EMBL" id="APG03610.1"/>
    </source>
</evidence>
<organism evidence="11 12">
    <name type="scientific">Luteibacter rhizovicinus DSM 16549</name>
    <dbReference type="NCBI Taxonomy" id="1440763"/>
    <lineage>
        <taxon>Bacteria</taxon>
        <taxon>Pseudomonadati</taxon>
        <taxon>Pseudomonadota</taxon>
        <taxon>Gammaproteobacteria</taxon>
        <taxon>Lysobacterales</taxon>
        <taxon>Rhodanobacteraceae</taxon>
        <taxon>Luteibacter</taxon>
    </lineage>
</organism>
<dbReference type="SUPFAM" id="SSF56954">
    <property type="entry name" value="Outer membrane efflux proteins (OEP)"/>
    <property type="match status" value="1"/>
</dbReference>
<comment type="similarity">
    <text evidence="2 10">Belongs to the outer membrane factor (OMF) (TC 1.B.17) family.</text>
</comment>
<dbReference type="Pfam" id="PF02321">
    <property type="entry name" value="OEP"/>
    <property type="match status" value="2"/>
</dbReference>
<dbReference type="Gene3D" id="1.20.1600.10">
    <property type="entry name" value="Outer membrane efflux proteins (OEP)"/>
    <property type="match status" value="1"/>
</dbReference>
<dbReference type="NCBIfam" id="TIGR01845">
    <property type="entry name" value="outer_NodT"/>
    <property type="match status" value="1"/>
</dbReference>
<keyword evidence="12" id="KW-1185">Reference proteome</keyword>
<evidence type="ECO:0000256" key="3">
    <source>
        <dbReference type="ARBA" id="ARBA00022452"/>
    </source>
</evidence>
<evidence type="ECO:0000256" key="6">
    <source>
        <dbReference type="ARBA" id="ARBA00023136"/>
    </source>
</evidence>
<dbReference type="STRING" id="1440763.BJI69_06605"/>
<keyword evidence="6 10" id="KW-0472">Membrane</keyword>
<dbReference type="GO" id="GO:0009279">
    <property type="term" value="C:cell outer membrane"/>
    <property type="evidence" value="ECO:0007669"/>
    <property type="project" value="UniProtKB-SubCell"/>
</dbReference>
<dbReference type="Proteomes" id="UP000182987">
    <property type="component" value="Chromosome"/>
</dbReference>